<dbReference type="Proteomes" id="UP000180246">
    <property type="component" value="Unassembled WGS sequence"/>
</dbReference>
<evidence type="ECO:0008006" key="4">
    <source>
        <dbReference type="Google" id="ProtNLM"/>
    </source>
</evidence>
<feature type="chain" id="PRO_5010324158" description="Phosphate-selective porin O and P family protein" evidence="1">
    <location>
        <begin position="49"/>
        <end position="434"/>
    </location>
</feature>
<dbReference type="AlphaFoldDB" id="A0A1S2N6R8"/>
<proteinExistence type="predicted"/>
<protein>
    <recommendedName>
        <fullName evidence="4">Phosphate-selective porin O and P family protein</fullName>
    </recommendedName>
</protein>
<reference evidence="2 3" key="1">
    <citation type="submission" date="2014-10" db="EMBL/GenBank/DDBJ databases">
        <authorList>
            <person name="Seo M.-J."/>
            <person name="Seok Y.J."/>
            <person name="Cha I.-T."/>
        </authorList>
    </citation>
    <scope>NUCLEOTIDE SEQUENCE [LARGE SCALE GENOMIC DNA]</scope>
    <source>
        <strain evidence="2 3">NEU</strain>
    </source>
</reference>
<dbReference type="RefSeq" id="WP_071363813.1">
    <property type="nucleotide sequence ID" value="NZ_JRYB01000001.1"/>
</dbReference>
<gene>
    <name evidence="2" type="ORF">LO55_3310</name>
</gene>
<dbReference type="EMBL" id="JRYB01000001">
    <property type="protein sequence ID" value="OIJ40758.1"/>
    <property type="molecule type" value="Genomic_DNA"/>
</dbReference>
<dbReference type="SUPFAM" id="SSF56935">
    <property type="entry name" value="Porins"/>
    <property type="match status" value="1"/>
</dbReference>
<sequence>MNLHYTITPQDLDSPMAAFAARMKTKTATGLCAALAGIAVLASGHAHAQEGATEIASAQETTKSPLTIGGAIRFNYGHKSWDDERRSGFVGLDTARLDVNYDDGRMIGSAQYRYNNYPKGQGDYWQHFLRHAWGGVRFDDKSELHVGLDSNPFGLLPFASNNFYESIAFYAGFEDKYDLGVKYISRPGPVEWQLAFFPRDGGSYGGGSNTAGASNRYSYNIVKDDDEQGYGTGQTDSERNTLVGRVVWNLGAEGRHEFGFSGLTGEIDNGRGTDTRRYAGAVHYRGNYGRVNVMLQSMRYRYRTAHGPEQTYGGLDPNSFVLVGGFGYPFPVASAGDIHIANVSYDIPGRIGPFSQFKVYNDYSVLNKRSGAYRDSVQNVTGMSFAAGKWSFYADLMIGKHHPYISPDLGGLAATSSEHQGFTRRINLQAGYYF</sequence>
<organism evidence="2 3">
    <name type="scientific">Massilia timonae</name>
    <dbReference type="NCBI Taxonomy" id="47229"/>
    <lineage>
        <taxon>Bacteria</taxon>
        <taxon>Pseudomonadati</taxon>
        <taxon>Pseudomonadota</taxon>
        <taxon>Betaproteobacteria</taxon>
        <taxon>Burkholderiales</taxon>
        <taxon>Oxalobacteraceae</taxon>
        <taxon>Telluria group</taxon>
        <taxon>Massilia</taxon>
    </lineage>
</organism>
<keyword evidence="1" id="KW-0732">Signal</keyword>
<evidence type="ECO:0000256" key="1">
    <source>
        <dbReference type="SAM" id="SignalP"/>
    </source>
</evidence>
<accession>A0A1S2N6R8</accession>
<feature type="signal peptide" evidence="1">
    <location>
        <begin position="1"/>
        <end position="48"/>
    </location>
</feature>
<comment type="caution">
    <text evidence="2">The sequence shown here is derived from an EMBL/GenBank/DDBJ whole genome shotgun (WGS) entry which is preliminary data.</text>
</comment>
<name>A0A1S2N6R8_9BURK</name>
<evidence type="ECO:0000313" key="2">
    <source>
        <dbReference type="EMBL" id="OIJ40758.1"/>
    </source>
</evidence>
<evidence type="ECO:0000313" key="3">
    <source>
        <dbReference type="Proteomes" id="UP000180246"/>
    </source>
</evidence>